<organism evidence="1 2">
    <name type="scientific">Perilla frutescens var. hirtella</name>
    <name type="common">Perilla citriodora</name>
    <name type="synonym">Perilla setoyensis</name>
    <dbReference type="NCBI Taxonomy" id="608512"/>
    <lineage>
        <taxon>Eukaryota</taxon>
        <taxon>Viridiplantae</taxon>
        <taxon>Streptophyta</taxon>
        <taxon>Embryophyta</taxon>
        <taxon>Tracheophyta</taxon>
        <taxon>Spermatophyta</taxon>
        <taxon>Magnoliopsida</taxon>
        <taxon>eudicotyledons</taxon>
        <taxon>Gunneridae</taxon>
        <taxon>Pentapetalae</taxon>
        <taxon>asterids</taxon>
        <taxon>lamiids</taxon>
        <taxon>Lamiales</taxon>
        <taxon>Lamiaceae</taxon>
        <taxon>Nepetoideae</taxon>
        <taxon>Elsholtzieae</taxon>
        <taxon>Perilla</taxon>
    </lineage>
</organism>
<protein>
    <submittedName>
        <fullName evidence="1">Uncharacterized protein</fullName>
    </submittedName>
</protein>
<dbReference type="AlphaFoldDB" id="A0AAD4J176"/>
<evidence type="ECO:0000313" key="2">
    <source>
        <dbReference type="Proteomes" id="UP001190926"/>
    </source>
</evidence>
<dbReference type="Gene3D" id="3.80.10.10">
    <property type="entry name" value="Ribonuclease Inhibitor"/>
    <property type="match status" value="1"/>
</dbReference>
<proteinExistence type="predicted"/>
<evidence type="ECO:0000313" key="1">
    <source>
        <dbReference type="EMBL" id="KAH6825298.1"/>
    </source>
</evidence>
<comment type="caution">
    <text evidence="1">The sequence shown here is derived from an EMBL/GenBank/DDBJ whole genome shotgun (WGS) entry which is preliminary data.</text>
</comment>
<keyword evidence="2" id="KW-1185">Reference proteome</keyword>
<dbReference type="EMBL" id="SDAM02000176">
    <property type="protein sequence ID" value="KAH6825298.1"/>
    <property type="molecule type" value="Genomic_DNA"/>
</dbReference>
<dbReference type="Proteomes" id="UP001190926">
    <property type="component" value="Unassembled WGS sequence"/>
</dbReference>
<reference evidence="1 2" key="1">
    <citation type="journal article" date="2021" name="Nat. Commun.">
        <title>Incipient diploidization of the medicinal plant Perilla within 10,000 years.</title>
        <authorList>
            <person name="Zhang Y."/>
            <person name="Shen Q."/>
            <person name="Leng L."/>
            <person name="Zhang D."/>
            <person name="Chen S."/>
            <person name="Shi Y."/>
            <person name="Ning Z."/>
            <person name="Chen S."/>
        </authorList>
    </citation>
    <scope>NUCLEOTIDE SEQUENCE [LARGE SCALE GENOMIC DNA]</scope>
    <source>
        <strain evidence="2">cv. PC099</strain>
    </source>
</reference>
<gene>
    <name evidence="1" type="ORF">C2S53_007022</name>
</gene>
<dbReference type="InterPro" id="IPR032675">
    <property type="entry name" value="LRR_dom_sf"/>
</dbReference>
<name>A0AAD4J176_PERFH</name>
<sequence>MKDDDQQAGPWIKAITGKYKKIKKLVLKRMLLTDADIQILADKMGRLKVLKFKKCAGFSTDDLKFIAESCKNSTVFSLEGSDVKRQSDWLNVVARNNTVLECFNNLLYMKSDEIISDD</sequence>
<accession>A0AAD4J176</accession>